<protein>
    <submittedName>
        <fullName evidence="4">1-acyl-sn-glycerol-3-phosphate acyltransferase</fullName>
    </submittedName>
</protein>
<dbReference type="AlphaFoldDB" id="A0A7X2IWQ8"/>
<evidence type="ECO:0000313" key="4">
    <source>
        <dbReference type="EMBL" id="MRX71019.1"/>
    </source>
</evidence>
<evidence type="ECO:0000256" key="2">
    <source>
        <dbReference type="ARBA" id="ARBA00023315"/>
    </source>
</evidence>
<evidence type="ECO:0000256" key="1">
    <source>
        <dbReference type="ARBA" id="ARBA00022679"/>
    </source>
</evidence>
<organism evidence="4 5">
    <name type="scientific">Metabacillus lacus</name>
    <dbReference type="NCBI Taxonomy" id="1983721"/>
    <lineage>
        <taxon>Bacteria</taxon>
        <taxon>Bacillati</taxon>
        <taxon>Bacillota</taxon>
        <taxon>Bacilli</taxon>
        <taxon>Bacillales</taxon>
        <taxon>Bacillaceae</taxon>
        <taxon>Metabacillus</taxon>
    </lineage>
</organism>
<dbReference type="GO" id="GO:0006654">
    <property type="term" value="P:phosphatidic acid biosynthetic process"/>
    <property type="evidence" value="ECO:0007669"/>
    <property type="project" value="TreeGrafter"/>
</dbReference>
<dbReference type="Pfam" id="PF01553">
    <property type="entry name" value="Acyltransferase"/>
    <property type="match status" value="1"/>
</dbReference>
<dbReference type="Proteomes" id="UP000448867">
    <property type="component" value="Unassembled WGS sequence"/>
</dbReference>
<dbReference type="OrthoDB" id="9803035at2"/>
<dbReference type="CDD" id="cd07989">
    <property type="entry name" value="LPLAT_AGPAT-like"/>
    <property type="match status" value="1"/>
</dbReference>
<dbReference type="SUPFAM" id="SSF69593">
    <property type="entry name" value="Glycerol-3-phosphate (1)-acyltransferase"/>
    <property type="match status" value="1"/>
</dbReference>
<dbReference type="PANTHER" id="PTHR10434">
    <property type="entry name" value="1-ACYL-SN-GLYCEROL-3-PHOSPHATE ACYLTRANSFERASE"/>
    <property type="match status" value="1"/>
</dbReference>
<dbReference type="SMART" id="SM00563">
    <property type="entry name" value="PlsC"/>
    <property type="match status" value="1"/>
</dbReference>
<keyword evidence="2 4" id="KW-0012">Acyltransferase</keyword>
<dbReference type="EMBL" id="WKKI01000002">
    <property type="protein sequence ID" value="MRX71019.1"/>
    <property type="molecule type" value="Genomic_DNA"/>
</dbReference>
<name>A0A7X2IWQ8_9BACI</name>
<reference evidence="4 5" key="1">
    <citation type="submission" date="2019-11" db="EMBL/GenBank/DDBJ databases">
        <title>Bacillus lacus genome.</title>
        <authorList>
            <person name="Allen C.J."/>
            <person name="Newman J.D."/>
        </authorList>
    </citation>
    <scope>NUCLEOTIDE SEQUENCE [LARGE SCALE GENOMIC DNA]</scope>
    <source>
        <strain evidence="4 5">KCTC 33946</strain>
    </source>
</reference>
<comment type="caution">
    <text evidence="4">The sequence shown here is derived from an EMBL/GenBank/DDBJ whole genome shotgun (WGS) entry which is preliminary data.</text>
</comment>
<keyword evidence="5" id="KW-1185">Reference proteome</keyword>
<keyword evidence="1 4" id="KW-0808">Transferase</keyword>
<dbReference type="GO" id="GO:0003841">
    <property type="term" value="F:1-acylglycerol-3-phosphate O-acyltransferase activity"/>
    <property type="evidence" value="ECO:0007669"/>
    <property type="project" value="TreeGrafter"/>
</dbReference>
<dbReference type="RefSeq" id="WP_154306140.1">
    <property type="nucleotide sequence ID" value="NZ_WKKI01000002.1"/>
</dbReference>
<sequence>MLFYQFARSVVASVLKPLYRIKVSGLEHFPKEGGVLLCTNHIDNFDPPVVGITSPRMVHFMAKEELFKVPVLGNTVRNLGAFPVKRGMSDREALRSGLKILKDGGVLGLFPEGTRSKNGELGKGLAGAGFFALRSQAHVVPCAIIGPYKPLQPLRVVYGEPLNLTKLKEQKASAEMVTAVIMESISDLLIKNGRQPLPLDKS</sequence>
<dbReference type="PANTHER" id="PTHR10434:SF11">
    <property type="entry name" value="1-ACYL-SN-GLYCEROL-3-PHOSPHATE ACYLTRANSFERASE"/>
    <property type="match status" value="1"/>
</dbReference>
<feature type="domain" description="Phospholipid/glycerol acyltransferase" evidence="3">
    <location>
        <begin position="35"/>
        <end position="147"/>
    </location>
</feature>
<gene>
    <name evidence="4" type="ORF">GJU40_02400</name>
</gene>
<dbReference type="InterPro" id="IPR002123">
    <property type="entry name" value="Plipid/glycerol_acylTrfase"/>
</dbReference>
<evidence type="ECO:0000259" key="3">
    <source>
        <dbReference type="SMART" id="SM00563"/>
    </source>
</evidence>
<evidence type="ECO:0000313" key="5">
    <source>
        <dbReference type="Proteomes" id="UP000448867"/>
    </source>
</evidence>
<accession>A0A7X2IWQ8</accession>
<proteinExistence type="predicted"/>